<dbReference type="EMBL" id="JAAHCF010000492">
    <property type="protein sequence ID" value="KAK8143573.1"/>
    <property type="molecule type" value="Genomic_DNA"/>
</dbReference>
<keyword evidence="2" id="KW-1133">Transmembrane helix</keyword>
<feature type="transmembrane region" description="Helical" evidence="2">
    <location>
        <begin position="305"/>
        <end position="327"/>
    </location>
</feature>
<feature type="transmembrane region" description="Helical" evidence="2">
    <location>
        <begin position="431"/>
        <end position="449"/>
    </location>
</feature>
<feature type="region of interest" description="Disordered" evidence="1">
    <location>
        <begin position="1"/>
        <end position="29"/>
    </location>
</feature>
<feature type="transmembrane region" description="Helical" evidence="2">
    <location>
        <begin position="469"/>
        <end position="493"/>
    </location>
</feature>
<proteinExistence type="predicted"/>
<evidence type="ECO:0008006" key="5">
    <source>
        <dbReference type="Google" id="ProtNLM"/>
    </source>
</evidence>
<accession>A0AAW0RMX8</accession>
<feature type="compositionally biased region" description="Basic and acidic residues" evidence="1">
    <location>
        <begin position="1"/>
        <end position="14"/>
    </location>
</feature>
<feature type="transmembrane region" description="Helical" evidence="2">
    <location>
        <begin position="389"/>
        <end position="419"/>
    </location>
</feature>
<gene>
    <name evidence="3" type="ORF">G3M48_007053</name>
</gene>
<dbReference type="Proteomes" id="UP001397290">
    <property type="component" value="Unassembled WGS sequence"/>
</dbReference>
<evidence type="ECO:0000313" key="4">
    <source>
        <dbReference type="Proteomes" id="UP001397290"/>
    </source>
</evidence>
<dbReference type="AlphaFoldDB" id="A0AAW0RMX8"/>
<keyword evidence="2" id="KW-0472">Membrane</keyword>
<keyword evidence="2" id="KW-0812">Transmembrane</keyword>
<evidence type="ECO:0000256" key="2">
    <source>
        <dbReference type="SAM" id="Phobius"/>
    </source>
</evidence>
<reference evidence="3 4" key="1">
    <citation type="submission" date="2020-02" db="EMBL/GenBank/DDBJ databases">
        <title>Comparative genomics of the hypocrealean fungal genus Beauvera.</title>
        <authorList>
            <person name="Showalter D.N."/>
            <person name="Bushley K.E."/>
            <person name="Rehner S.A."/>
        </authorList>
    </citation>
    <scope>NUCLEOTIDE SEQUENCE [LARGE SCALE GENOMIC DNA]</scope>
    <source>
        <strain evidence="3 4">ARSEF4384</strain>
    </source>
</reference>
<evidence type="ECO:0000256" key="1">
    <source>
        <dbReference type="SAM" id="MobiDB-lite"/>
    </source>
</evidence>
<evidence type="ECO:0000313" key="3">
    <source>
        <dbReference type="EMBL" id="KAK8143573.1"/>
    </source>
</evidence>
<comment type="caution">
    <text evidence="3">The sequence shown here is derived from an EMBL/GenBank/DDBJ whole genome shotgun (WGS) entry which is preliminary data.</text>
</comment>
<sequence>MLPHEKCRLRRDQRQGSGSARRTLPFGFPPAPTNAANDVACIVSGLELVAHSGLPTAWRKQKIVRVVADRAVSPVILLHKRVLPQSESGRLPVGQGVLPHRSVQEILNVRAVDVVGLARQGADEAHAPVVHPKQRHDVGALVAEKLSLSEPRPAWASLAAVAAEGRSTKMLFRPWPCRARSRNLTPKAAMRIAGTASALATVYVVRCFARLGLAVCHRTQSPMFAQQTASPDRQRRVVEDPLNGRSIPSHPRHRLRCMCSAPLAAEGSEKRLGTWDIYSTATARRQSGAPGRTRGKEQANMTTRLLINLAKQLPCVIVIVTTFVIVMSKTADKEGFFHWTARASHDTRRGLGDLLQSAGSDVAKSLFTSARISTSHICGSMAGRDEICIAFNVFVCIAAAILFFLLLSLAFCIAVAVMASPPRFVSGVGVFCRRIGLALVVVGFAFAMGTHEIGRQLQQALGGQLKTGVAWVGAAVTLVFSILGLAVEAYFWYRDRRMPTSQEGEARFADERDVRGVRDGGGYAS</sequence>
<protein>
    <recommendedName>
        <fullName evidence="5">SUR7 protein</fullName>
    </recommendedName>
</protein>
<name>A0AAW0RMX8_9HYPO</name>
<organism evidence="3 4">
    <name type="scientific">Beauveria asiatica</name>
    <dbReference type="NCBI Taxonomy" id="1069075"/>
    <lineage>
        <taxon>Eukaryota</taxon>
        <taxon>Fungi</taxon>
        <taxon>Dikarya</taxon>
        <taxon>Ascomycota</taxon>
        <taxon>Pezizomycotina</taxon>
        <taxon>Sordariomycetes</taxon>
        <taxon>Hypocreomycetidae</taxon>
        <taxon>Hypocreales</taxon>
        <taxon>Cordycipitaceae</taxon>
        <taxon>Beauveria</taxon>
    </lineage>
</organism>
<keyword evidence="4" id="KW-1185">Reference proteome</keyword>